<evidence type="ECO:0000313" key="1">
    <source>
        <dbReference type="EMBL" id="MFD1608298.1"/>
    </source>
</evidence>
<protein>
    <submittedName>
        <fullName evidence="1">Uncharacterized protein</fullName>
    </submittedName>
</protein>
<gene>
    <name evidence="1" type="ORF">ACFSBH_11575</name>
</gene>
<dbReference type="RefSeq" id="WP_251510423.1">
    <property type="nucleotide sequence ID" value="NZ_JAMBON010000001.1"/>
</dbReference>
<accession>A0ABW4HSB8</accession>
<name>A0ABW4HSB8_9BACI</name>
<organism evidence="1 2">
    <name type="scientific">Oceanobacillus luteolus</name>
    <dbReference type="NCBI Taxonomy" id="1274358"/>
    <lineage>
        <taxon>Bacteria</taxon>
        <taxon>Bacillati</taxon>
        <taxon>Bacillota</taxon>
        <taxon>Bacilli</taxon>
        <taxon>Bacillales</taxon>
        <taxon>Bacillaceae</taxon>
        <taxon>Oceanobacillus</taxon>
    </lineage>
</organism>
<dbReference type="EMBL" id="JBHUDE010000049">
    <property type="protein sequence ID" value="MFD1608298.1"/>
    <property type="molecule type" value="Genomic_DNA"/>
</dbReference>
<comment type="caution">
    <text evidence="1">The sequence shown here is derived from an EMBL/GenBank/DDBJ whole genome shotgun (WGS) entry which is preliminary data.</text>
</comment>
<reference evidence="2" key="1">
    <citation type="journal article" date="2019" name="Int. J. Syst. Evol. Microbiol.">
        <title>The Global Catalogue of Microorganisms (GCM) 10K type strain sequencing project: providing services to taxonomists for standard genome sequencing and annotation.</title>
        <authorList>
            <consortium name="The Broad Institute Genomics Platform"/>
            <consortium name="The Broad Institute Genome Sequencing Center for Infectious Disease"/>
            <person name="Wu L."/>
            <person name="Ma J."/>
        </authorList>
    </citation>
    <scope>NUCLEOTIDE SEQUENCE [LARGE SCALE GENOMIC DNA]</scope>
    <source>
        <strain evidence="2">CGMCC 1.12376</strain>
    </source>
</reference>
<sequence>MRNEVSVFVMSISNSSADIGYELSEYLEQLQISTSYWTQYIVPTKVTHRGEELIVLCSGYATAYVLSFYISRIWNFGDRPYFGLSFGNIEEGFNTINIESWIHPLLKQARKANESAKNETDKMQFRFQLSQSTASQGFEVYYEQFETLLNMNLSLLQELMNEQTEIQSLVTSLYLMLGQQNKVSEHLGRTTSTISTHMKNGKTPIILSTFQSIISVLSSLEMEKVENQTDELQKNIRQNITQRLHHYLPQR</sequence>
<proteinExistence type="predicted"/>
<dbReference type="Proteomes" id="UP001597221">
    <property type="component" value="Unassembled WGS sequence"/>
</dbReference>
<keyword evidence="2" id="KW-1185">Reference proteome</keyword>
<evidence type="ECO:0000313" key="2">
    <source>
        <dbReference type="Proteomes" id="UP001597221"/>
    </source>
</evidence>